<organism evidence="4 5">
    <name type="scientific">Rhizobium tumorigenes</name>
    <dbReference type="NCBI Taxonomy" id="2041385"/>
    <lineage>
        <taxon>Bacteria</taxon>
        <taxon>Pseudomonadati</taxon>
        <taxon>Pseudomonadota</taxon>
        <taxon>Alphaproteobacteria</taxon>
        <taxon>Hyphomicrobiales</taxon>
        <taxon>Rhizobiaceae</taxon>
        <taxon>Rhizobium/Agrobacterium group</taxon>
        <taxon>Rhizobium</taxon>
    </lineage>
</organism>
<dbReference type="RefSeq" id="WP_111222956.1">
    <property type="nucleotide sequence ID" value="NZ_CP117255.1"/>
</dbReference>
<dbReference type="Gene3D" id="1.50.10.10">
    <property type="match status" value="1"/>
</dbReference>
<name>A0AAF1K6Q0_9HYPH</name>
<dbReference type="SUPFAM" id="SSF48208">
    <property type="entry name" value="Six-hairpin glycosidases"/>
    <property type="match status" value="1"/>
</dbReference>
<feature type="domain" description="Trehalase-like N-terminal" evidence="3">
    <location>
        <begin position="30"/>
        <end position="171"/>
    </location>
</feature>
<dbReference type="GO" id="GO:0005975">
    <property type="term" value="P:carbohydrate metabolic process"/>
    <property type="evidence" value="ECO:0007669"/>
    <property type="project" value="InterPro"/>
</dbReference>
<feature type="region of interest" description="Disordered" evidence="1">
    <location>
        <begin position="1"/>
        <end position="22"/>
    </location>
</feature>
<dbReference type="InterPro" id="IPR012341">
    <property type="entry name" value="6hp_glycosidase-like_sf"/>
</dbReference>
<evidence type="ECO:0000259" key="3">
    <source>
        <dbReference type="Pfam" id="PF19291"/>
    </source>
</evidence>
<dbReference type="GO" id="GO:0004553">
    <property type="term" value="F:hydrolase activity, hydrolyzing O-glycosyl compounds"/>
    <property type="evidence" value="ECO:0007669"/>
    <property type="project" value="UniProtKB-ARBA"/>
</dbReference>
<gene>
    <name evidence="4" type="ORF">PR017_08620</name>
</gene>
<dbReference type="Pfam" id="PF19291">
    <property type="entry name" value="TREH_N"/>
    <property type="match status" value="1"/>
</dbReference>
<reference evidence="5" key="2">
    <citation type="journal article" date="2023" name="MicrobiologyOpen">
        <title>Genomics of the tumorigenes clade of the family Rhizobiaceae and description of Rhizobium rhododendri sp. nov.</title>
        <authorList>
            <person name="Kuzmanovic N."/>
            <person name="diCenzo G.C."/>
            <person name="Bunk B."/>
            <person name="Sproeer C."/>
            <person name="Fruehling A."/>
            <person name="Neumann-Schaal M."/>
            <person name="Overmann J."/>
            <person name="Smalla K."/>
        </authorList>
    </citation>
    <scope>NUCLEOTIDE SEQUENCE [LARGE SCALE GENOMIC DNA]</scope>
    <source>
        <strain evidence="5">1078</strain>
    </source>
</reference>
<accession>A0AAF1K6Q0</accession>
<evidence type="ECO:0000313" key="5">
    <source>
        <dbReference type="Proteomes" id="UP000249499"/>
    </source>
</evidence>
<sequence length="622" mass="69434">MTDNRSAATDIGKHEPPPLNEGHLTAIPRPVADHGTIGNLRTTALVARDGAIDFLCWPNFDSPSVFLALLDPEKGGAFELSPDIAGARTIQMYLPETNVLMTRWLGHAGSAEITDLMPSPTTTGESVCRIVRRVAVTRGTVTIRLKCWPRFDYARTIPDVTVDEHGAVFSGPDGLRLRLTAPVALTPRDGGVTAELTLKVGEQADFTFGDDDGVLMQTDEVSCVILETKNYWQKWAARSTYRGRWRDAVTRSALALKLMTSLSHGSMVAAATFGLPEAPGGERNWDYRATWIRDASFTVYALMRLGYQEEAMAFSRWTGARTQQDWDGQLQIMYRIDGSSDLEEVELDHLAGYGGARPVRVGNKAAEQIQLDIYGELMDSIYISNKYGEAISDRGWRGVQRFVNYVCDNWQLPDAGIWEVRNEPSEHLHSRLMCWVAVDRAIRLAEKRSLSAPFEKWVTTRNEISEDIWANFWNDELGHFVQGKGATNVDGALLLMPLVRFVSATDPAWLATLDAIGDQLADDSLVKRYKQEDGLDGQEGAFAACSFWYVECLARAGRLDEARINFEKLLLYGNHLQLYPEEFDARGEFLGNFPQAFTHLALISAAFYLDRALDGKFGQWRA</sequence>
<dbReference type="PANTHER" id="PTHR31616:SF0">
    <property type="entry name" value="GLUCAN 1,4-ALPHA-GLUCOSIDASE"/>
    <property type="match status" value="1"/>
</dbReference>
<proteinExistence type="predicted"/>
<dbReference type="PANTHER" id="PTHR31616">
    <property type="entry name" value="TREHALASE"/>
    <property type="match status" value="1"/>
</dbReference>
<evidence type="ECO:0000313" key="4">
    <source>
        <dbReference type="EMBL" id="WFR97147.1"/>
    </source>
</evidence>
<dbReference type="InterPro" id="IPR008928">
    <property type="entry name" value="6-hairpin_glycosidase_sf"/>
</dbReference>
<dbReference type="Pfam" id="PF00723">
    <property type="entry name" value="Glyco_hydro_15"/>
    <property type="match status" value="1"/>
</dbReference>
<dbReference type="KEGG" id="rtu:PR017_08620"/>
<protein>
    <submittedName>
        <fullName evidence="4">Glycoside hydrolase family 15 protein</fullName>
    </submittedName>
</protein>
<feature type="domain" description="GH15-like" evidence="2">
    <location>
        <begin position="245"/>
        <end position="606"/>
    </location>
</feature>
<dbReference type="InterPro" id="IPR011613">
    <property type="entry name" value="GH15-like"/>
</dbReference>
<dbReference type="InterPro" id="IPR045582">
    <property type="entry name" value="Trehalase-like_N"/>
</dbReference>
<keyword evidence="5" id="KW-1185">Reference proteome</keyword>
<evidence type="ECO:0000259" key="2">
    <source>
        <dbReference type="Pfam" id="PF00723"/>
    </source>
</evidence>
<dbReference type="Proteomes" id="UP000249499">
    <property type="component" value="Chromosome"/>
</dbReference>
<evidence type="ECO:0000256" key="1">
    <source>
        <dbReference type="SAM" id="MobiDB-lite"/>
    </source>
</evidence>
<dbReference type="EMBL" id="CP117255">
    <property type="protein sequence ID" value="WFR97147.1"/>
    <property type="molecule type" value="Genomic_DNA"/>
</dbReference>
<dbReference type="AlphaFoldDB" id="A0AAF1K6Q0"/>
<reference evidence="4 5" key="1">
    <citation type="journal article" date="2018" name="Sci. Rep.">
        <title>Rhizobium tumorigenes sp. nov., a novel plant tumorigenic bacterium isolated from cane gall tumors on thornless blackberry.</title>
        <authorList>
            <person name="Kuzmanovi N."/>
            <person name="Smalla K."/>
            <person name="Gronow S."/>
            <person name="PuBawska J."/>
        </authorList>
    </citation>
    <scope>NUCLEOTIDE SEQUENCE [LARGE SCALE GENOMIC DNA]</scope>
    <source>
        <strain evidence="4 5">1078</strain>
    </source>
</reference>
<keyword evidence="4" id="KW-0378">Hydrolase</keyword>